<evidence type="ECO:0000256" key="2">
    <source>
        <dbReference type="ARBA" id="ARBA00022695"/>
    </source>
</evidence>
<reference evidence="8" key="2">
    <citation type="submission" date="2025-08" db="UniProtKB">
        <authorList>
            <consortium name="Ensembl"/>
        </authorList>
    </citation>
    <scope>IDENTIFICATION</scope>
</reference>
<accession>H3BXA0</accession>
<dbReference type="InterPro" id="IPR002156">
    <property type="entry name" value="RNaseH_domain"/>
</dbReference>
<keyword evidence="9" id="KW-1185">Reference proteome</keyword>
<dbReference type="SUPFAM" id="SSF53098">
    <property type="entry name" value="Ribonuclease H-like"/>
    <property type="match status" value="2"/>
</dbReference>
<dbReference type="Pfam" id="PF18697">
    <property type="entry name" value="MLVIN_C"/>
    <property type="match status" value="1"/>
</dbReference>
<dbReference type="InParanoid" id="H3BXA0"/>
<dbReference type="GeneTree" id="ENSGT01010000223075"/>
<evidence type="ECO:0000259" key="7">
    <source>
        <dbReference type="PROSITE" id="PS50879"/>
    </source>
</evidence>
<dbReference type="Gene3D" id="2.30.30.850">
    <property type="match status" value="1"/>
</dbReference>
<dbReference type="PANTHER" id="PTHR41694:SF5">
    <property type="entry name" value="RIBONUCLEASE H"/>
    <property type="match status" value="1"/>
</dbReference>
<dbReference type="HOGENOM" id="CLU_000384_10_4_1"/>
<feature type="domain" description="RNase H type-1" evidence="7">
    <location>
        <begin position="54"/>
        <end position="201"/>
    </location>
</feature>
<evidence type="ECO:0000256" key="4">
    <source>
        <dbReference type="ARBA" id="ARBA00022759"/>
    </source>
</evidence>
<dbReference type="InterPro" id="IPR040643">
    <property type="entry name" value="MLVIN_C"/>
</dbReference>
<evidence type="ECO:0000313" key="9">
    <source>
        <dbReference type="Proteomes" id="UP000007303"/>
    </source>
</evidence>
<proteinExistence type="predicted"/>
<dbReference type="CDD" id="cd09273">
    <property type="entry name" value="RNase_HI_RT_Bel"/>
    <property type="match status" value="1"/>
</dbReference>
<evidence type="ECO:0000256" key="6">
    <source>
        <dbReference type="ARBA" id="ARBA00022918"/>
    </source>
</evidence>
<evidence type="ECO:0000256" key="1">
    <source>
        <dbReference type="ARBA" id="ARBA00022679"/>
    </source>
</evidence>
<dbReference type="InterPro" id="IPR036397">
    <property type="entry name" value="RNaseH_sf"/>
</dbReference>
<dbReference type="InterPro" id="IPR012337">
    <property type="entry name" value="RNaseH-like_sf"/>
</dbReference>
<keyword evidence="5" id="KW-0378">Hydrolase</keyword>
<keyword evidence="6" id="KW-0695">RNA-directed DNA polymerase</keyword>
<dbReference type="GO" id="GO:0003676">
    <property type="term" value="F:nucleic acid binding"/>
    <property type="evidence" value="ECO:0007669"/>
    <property type="project" value="InterPro"/>
</dbReference>
<reference evidence="9" key="1">
    <citation type="journal article" date="2004" name="Nature">
        <title>Genome duplication in the teleost fish Tetraodon nigroviridis reveals the early vertebrate proto-karyotype.</title>
        <authorList>
            <person name="Jaillon O."/>
            <person name="Aury J.-M."/>
            <person name="Brunet F."/>
            <person name="Petit J.-L."/>
            <person name="Stange-Thomann N."/>
            <person name="Mauceli E."/>
            <person name="Bouneau L."/>
            <person name="Fischer C."/>
            <person name="Ozouf-Costaz C."/>
            <person name="Bernot A."/>
            <person name="Nicaud S."/>
            <person name="Jaffe D."/>
            <person name="Fisher S."/>
            <person name="Lutfalla G."/>
            <person name="Dossat C."/>
            <person name="Segurens B."/>
            <person name="Dasilva C."/>
            <person name="Salanoubat M."/>
            <person name="Levy M."/>
            <person name="Boudet N."/>
            <person name="Castellano S."/>
            <person name="Anthouard V."/>
            <person name="Jubin C."/>
            <person name="Castelli V."/>
            <person name="Katinka M."/>
            <person name="Vacherie B."/>
            <person name="Biemont C."/>
            <person name="Skalli Z."/>
            <person name="Cattolico L."/>
            <person name="Poulain J."/>
            <person name="De Berardinis V."/>
            <person name="Cruaud C."/>
            <person name="Duprat S."/>
            <person name="Brottier P."/>
            <person name="Coutanceau J.-P."/>
            <person name="Gouzy J."/>
            <person name="Parra G."/>
            <person name="Lardier G."/>
            <person name="Chapple C."/>
            <person name="McKernan K.J."/>
            <person name="McEwan P."/>
            <person name="Bosak S."/>
            <person name="Kellis M."/>
            <person name="Volff J.-N."/>
            <person name="Guigo R."/>
            <person name="Zody M.C."/>
            <person name="Mesirov J."/>
            <person name="Lindblad-Toh K."/>
            <person name="Birren B."/>
            <person name="Nusbaum C."/>
            <person name="Kahn D."/>
            <person name="Robinson-Rechavi M."/>
            <person name="Laudet V."/>
            <person name="Schachter V."/>
            <person name="Quetier F."/>
            <person name="Saurin W."/>
            <person name="Scarpelli C."/>
            <person name="Wincker P."/>
            <person name="Lander E.S."/>
            <person name="Weissenbach J."/>
            <person name="Roest Crollius H."/>
        </authorList>
    </citation>
    <scope>NUCLEOTIDE SEQUENCE [LARGE SCALE GENOMIC DNA]</scope>
</reference>
<dbReference type="PROSITE" id="PS50879">
    <property type="entry name" value="RNASE_H_1"/>
    <property type="match status" value="1"/>
</dbReference>
<evidence type="ECO:0000313" key="8">
    <source>
        <dbReference type="Ensembl" id="ENSTNIP00000000613.1"/>
    </source>
</evidence>
<evidence type="ECO:0000256" key="3">
    <source>
        <dbReference type="ARBA" id="ARBA00022722"/>
    </source>
</evidence>
<reference evidence="8" key="3">
    <citation type="submission" date="2025-09" db="UniProtKB">
        <authorList>
            <consortium name="Ensembl"/>
        </authorList>
    </citation>
    <scope>IDENTIFICATION</scope>
</reference>
<dbReference type="Ensembl" id="ENSTNIT00000002564.1">
    <property type="protein sequence ID" value="ENSTNIP00000000613.1"/>
    <property type="gene ID" value="ENSTNIG00000001593.1"/>
</dbReference>
<dbReference type="PANTHER" id="PTHR41694">
    <property type="entry name" value="ENDOGENOUS RETROVIRUS GROUP K MEMBER POL PROTEIN"/>
    <property type="match status" value="1"/>
</dbReference>
<dbReference type="Gene3D" id="3.30.420.10">
    <property type="entry name" value="Ribonuclease H-like superfamily/Ribonuclease H"/>
    <property type="match status" value="2"/>
</dbReference>
<dbReference type="OMA" id="WAMRTPG"/>
<protein>
    <recommendedName>
        <fullName evidence="7">RNase H type-1 domain-containing protein</fullName>
    </recommendedName>
</protein>
<keyword evidence="4" id="KW-0255">Endonuclease</keyword>
<dbReference type="Proteomes" id="UP000007303">
    <property type="component" value="Unassembled WGS sequence"/>
</dbReference>
<dbReference type="GO" id="GO:0004523">
    <property type="term" value="F:RNA-DNA hybrid ribonuclease activity"/>
    <property type="evidence" value="ECO:0007669"/>
    <property type="project" value="InterPro"/>
</dbReference>
<dbReference type="Pfam" id="PF00075">
    <property type="entry name" value="RNase_H"/>
    <property type="match status" value="1"/>
</dbReference>
<organism evidence="8 9">
    <name type="scientific">Tetraodon nigroviridis</name>
    <name type="common">Spotted green pufferfish</name>
    <name type="synonym">Chelonodon nigroviridis</name>
    <dbReference type="NCBI Taxonomy" id="99883"/>
    <lineage>
        <taxon>Eukaryota</taxon>
        <taxon>Metazoa</taxon>
        <taxon>Chordata</taxon>
        <taxon>Craniata</taxon>
        <taxon>Vertebrata</taxon>
        <taxon>Euteleostomi</taxon>
        <taxon>Actinopterygii</taxon>
        <taxon>Neopterygii</taxon>
        <taxon>Teleostei</taxon>
        <taxon>Neoteleostei</taxon>
        <taxon>Acanthomorphata</taxon>
        <taxon>Eupercaria</taxon>
        <taxon>Tetraodontiformes</taxon>
        <taxon>Tetradontoidea</taxon>
        <taxon>Tetraodontidae</taxon>
        <taxon>Tetraodon</taxon>
    </lineage>
</organism>
<keyword evidence="3" id="KW-0540">Nuclease</keyword>
<dbReference type="GO" id="GO:0003964">
    <property type="term" value="F:RNA-directed DNA polymerase activity"/>
    <property type="evidence" value="ECO:0007669"/>
    <property type="project" value="UniProtKB-KW"/>
</dbReference>
<evidence type="ECO:0000256" key="5">
    <source>
        <dbReference type="ARBA" id="ARBA00022801"/>
    </source>
</evidence>
<dbReference type="STRING" id="99883.ENSTNIP00000000613"/>
<name>H3BXA0_TETNG</name>
<keyword evidence="1" id="KW-0808">Transferase</keyword>
<dbReference type="AlphaFoldDB" id="H3BXA0"/>
<sequence length="532" mass="59166">MAVLLSQPNLTIKRCTTLNPATLIPTETDGEPHSCLDRVEAQTLPRPDLKDHALTGGVVYFVDGSSKKDEFGKTRTGYAVVTLTEVVEAKALPSTYSAQAAELVALTRACELSKGRRVTIYTDSQYAYSTLFVFANQWKHRGMTTSTGKQVMHAELLTQLLEAIKLPQEVAVCKCAAHTSSKDFIAIGNARADEAAKAAALLTDVCLSQEGTTTTDILKEMQQAAPAKEKALWKKRHAVKQQDLYKIGNKPILPRSMFKWAAIVSHGPCHVSTGGMIQLIQQHYYTIGFNSYSKNFCATCEIYFIQLTPCEGKTYCLVLLDAFTRWVEVFPTAKADAIGKTLDIELKNHCAFHPMSAGLIERTNGTIKMKLRKCMEGTGKNWVFCLDLVKLWMHITPHRKTGITPFEALYGRPYALPHIEAQPGGAEAADETIADYMREVLDNKNVKRVNDVPSSAVSPQETTPPIKPGDYVWVKKFVRRRWNVPRWEGPYQVQLTTPTAVRVADRPSWIHISHCKRATLNPSAEATVLLIE</sequence>
<keyword evidence="2" id="KW-0548">Nucleotidyltransferase</keyword>